<dbReference type="EMBL" id="LHZT01000098">
    <property type="protein sequence ID" value="KXV59964.1"/>
    <property type="molecule type" value="Genomic_DNA"/>
</dbReference>
<protein>
    <submittedName>
        <fullName evidence="1">Uncharacterized protein</fullName>
    </submittedName>
</protein>
<dbReference type="OrthoDB" id="7220099at2"/>
<evidence type="ECO:0000313" key="2">
    <source>
        <dbReference type="Proteomes" id="UP000075411"/>
    </source>
</evidence>
<gene>
    <name evidence="1" type="ORF">AD947_03115</name>
</gene>
<accession>A0A149U3C4</accession>
<dbReference type="AlphaFoldDB" id="A0A149U3C4"/>
<proteinExistence type="predicted"/>
<evidence type="ECO:0000313" key="1">
    <source>
        <dbReference type="EMBL" id="KXV59964.1"/>
    </source>
</evidence>
<reference evidence="1 2" key="1">
    <citation type="submission" date="2015-06" db="EMBL/GenBank/DDBJ databases">
        <title>Improved classification and identification of acetic acid bacteria using matrix-assisted laser desorption/ionization time-of-flight mass spectrometry; Gluconobacter nephelii and Gluconobacter uchimurae are later heterotypic synonyms of Gluconobacter japonicus and Gluconobacter oxydans, respectively.</title>
        <authorList>
            <person name="Li L."/>
            <person name="Cleenwerck I."/>
            <person name="De Vuyst L."/>
            <person name="Vandamme P."/>
        </authorList>
    </citation>
    <scope>NUCLEOTIDE SEQUENCE [LARGE SCALE GENOMIC DNA]</scope>
    <source>
        <strain evidence="1 2">LMG 1663</strain>
    </source>
</reference>
<sequence length="69" mass="7608">MTTKLQIIGPYTPEHEGPHVWVLGRPTRCSVISVSNGVAIIKIQDHPEEFAARLDYIKNAREVLPGEGA</sequence>
<dbReference type="Proteomes" id="UP000075411">
    <property type="component" value="Unassembled WGS sequence"/>
</dbReference>
<name>A0A149U3C4_9PROT</name>
<organism evidence="1 2">
    <name type="scientific">Acetobacter tropicalis</name>
    <dbReference type="NCBI Taxonomy" id="104102"/>
    <lineage>
        <taxon>Bacteria</taxon>
        <taxon>Pseudomonadati</taxon>
        <taxon>Pseudomonadota</taxon>
        <taxon>Alphaproteobacteria</taxon>
        <taxon>Acetobacterales</taxon>
        <taxon>Acetobacteraceae</taxon>
        <taxon>Acetobacter</taxon>
    </lineage>
</organism>
<comment type="caution">
    <text evidence="1">The sequence shown here is derived from an EMBL/GenBank/DDBJ whole genome shotgun (WGS) entry which is preliminary data.</text>
</comment>
<dbReference type="PATRIC" id="fig|104102.12.peg.823"/>
<dbReference type="RefSeq" id="WP_061487461.1">
    <property type="nucleotide sequence ID" value="NZ_LHZT01000098.1"/>
</dbReference>